<evidence type="ECO:0000256" key="3">
    <source>
        <dbReference type="ARBA" id="ARBA00061308"/>
    </source>
</evidence>
<reference evidence="4" key="1">
    <citation type="submission" date="2025-08" db="UniProtKB">
        <authorList>
            <consortium name="Ensembl"/>
        </authorList>
    </citation>
    <scope>IDENTIFICATION</scope>
</reference>
<evidence type="ECO:0000256" key="1">
    <source>
        <dbReference type="ARBA" id="ARBA00004496"/>
    </source>
</evidence>
<accession>A0A8C2CRW2</accession>
<dbReference type="GO" id="GO:0005737">
    <property type="term" value="C:cytoplasm"/>
    <property type="evidence" value="ECO:0007669"/>
    <property type="project" value="UniProtKB-SubCell"/>
</dbReference>
<comment type="similarity">
    <text evidence="3">Belongs to the BRAT1 family.</text>
</comment>
<evidence type="ECO:0000256" key="2">
    <source>
        <dbReference type="ARBA" id="ARBA00022490"/>
    </source>
</evidence>
<dbReference type="InterPro" id="IPR011989">
    <property type="entry name" value="ARM-like"/>
</dbReference>
<dbReference type="SUPFAM" id="SSF48371">
    <property type="entry name" value="ARM repeat"/>
    <property type="match status" value="2"/>
</dbReference>
<evidence type="ECO:0000313" key="4">
    <source>
        <dbReference type="Ensembl" id="ENSCCRP00020012862.1"/>
    </source>
</evidence>
<evidence type="ECO:0000313" key="5">
    <source>
        <dbReference type="Proteomes" id="UP000694701"/>
    </source>
</evidence>
<dbReference type="AlphaFoldDB" id="A0A8C2CRW2"/>
<dbReference type="GO" id="GO:0006974">
    <property type="term" value="P:DNA damage response"/>
    <property type="evidence" value="ECO:0007669"/>
    <property type="project" value="InterPro"/>
</dbReference>
<name>A0A8C2CRW2_CYPCA</name>
<dbReference type="Gene3D" id="1.25.10.10">
    <property type="entry name" value="Leucine-rich Repeat Variant"/>
    <property type="match status" value="1"/>
</dbReference>
<dbReference type="Proteomes" id="UP000694701">
    <property type="component" value="Unplaced"/>
</dbReference>
<dbReference type="PANTHER" id="PTHR21331:SF2">
    <property type="entry name" value="BRCA1-ASSOCIATED ATM ACTIVATOR 1"/>
    <property type="match status" value="1"/>
</dbReference>
<dbReference type="GO" id="GO:0008283">
    <property type="term" value="P:cell population proliferation"/>
    <property type="evidence" value="ECO:0007669"/>
    <property type="project" value="InterPro"/>
</dbReference>
<dbReference type="GO" id="GO:0005634">
    <property type="term" value="C:nucleus"/>
    <property type="evidence" value="ECO:0007669"/>
    <property type="project" value="TreeGrafter"/>
</dbReference>
<sequence length="828" mass="91241">MDSDCLSLLPAVCLVLADPKQAPPDDTSLEKLLDWFKELHSQSNGQVLLQDQPCLLEFISSVCTSETTDPAILSFTLKLTGLLAATKQGFHLLEEGGLLLCAFEREACYVCDLWEDASVRSGWLQGLLNMLKHQKSLDFICRNGLIKVVLQLQNDRSLFVASLANQLLVHILNFLTSSSTTNGSDAVGSSVSSLRSDWVSVSSEIMNAVVEALSSEDHPQVLLGLRLLSLVLSQCGEPIRSMLWKDVLVPLEVLIKRGSESLTQTLMTVLQAAVRTPLLGQSEYKVEELLEAMLGDGNRKECFQCAALVVKLEKCPEVSKRKATGIILLPLQCVSTQPQTEIETYLVLNEQLSQKASCISLLMQSLSSLAELAHRKFLFEDISIHSITSSVVLVLRMCSGQCPSSLLCINASIHLIGCCKVQRCGLDTLGALSVYEENVDLRKDIFGVLLDYLQSPDSHATVLKKTFQATVRWIAVCSPFPDLLQFITSMCVLQTFPLLEKRMCDLRWEVRDSTLEFITQLTTALNGNSGFTEALHTSGMVSVLLSSLADTEGYVRASAVAAVGEAVTASFHHAATERNSSLLEKALTQMMIALSQDTEGFPRRAVVKAFTSWLKGSHPVTALDSSLSSVLSLGGNDFDWEVKMHTLELAEVLMEKTCCPYIVQNVDFSEKTRLTQALSRLKDYGLFDLLFNSLFDCDRPVCEKACALLVRLRTLTAETADLDHSTLVLNVCGNRWGDEVQSRYLNKQQAKTSVCETNGAIGSDERTDSELQCIKDISLPMILQILDLNDMQRMLMLSSDHVVNSPQSLMEDVLSAAQQSEENTVDCY</sequence>
<dbReference type="InterPro" id="IPR016024">
    <property type="entry name" value="ARM-type_fold"/>
</dbReference>
<protein>
    <submittedName>
        <fullName evidence="4">BRCA1-associated ATM activator 1</fullName>
    </submittedName>
</protein>
<comment type="subcellular location">
    <subcellularLocation>
        <location evidence="1">Cytoplasm</location>
    </subcellularLocation>
</comment>
<dbReference type="Ensembl" id="ENSCCRT00020014207.1">
    <property type="protein sequence ID" value="ENSCCRP00020012862.1"/>
    <property type="gene ID" value="ENSCCRG00020006384.1"/>
</dbReference>
<dbReference type="InterPro" id="IPR038904">
    <property type="entry name" value="BRAT1"/>
</dbReference>
<proteinExistence type="inferred from homology"/>
<organism evidence="4 5">
    <name type="scientific">Cyprinus carpio</name>
    <name type="common">Common carp</name>
    <dbReference type="NCBI Taxonomy" id="7962"/>
    <lineage>
        <taxon>Eukaryota</taxon>
        <taxon>Metazoa</taxon>
        <taxon>Chordata</taxon>
        <taxon>Craniata</taxon>
        <taxon>Vertebrata</taxon>
        <taxon>Euteleostomi</taxon>
        <taxon>Actinopterygii</taxon>
        <taxon>Neopterygii</taxon>
        <taxon>Teleostei</taxon>
        <taxon>Ostariophysi</taxon>
        <taxon>Cypriniformes</taxon>
        <taxon>Cyprinidae</taxon>
        <taxon>Cyprininae</taxon>
        <taxon>Cyprinus</taxon>
    </lineage>
</organism>
<dbReference type="PANTHER" id="PTHR21331">
    <property type="entry name" value="BRCA1-ASSOCIATED ATM ACTIVATOR 1"/>
    <property type="match status" value="1"/>
</dbReference>
<keyword evidence="2" id="KW-0963">Cytoplasm</keyword>